<accession>A0A8T2DA89</accession>
<sequence length="50" mass="5998">MIRTTHENGMRCTFIDLVRAISLDTSFLEAWEKFSVKRLFMEIYISKNRV</sequence>
<dbReference type="EMBL" id="JAEFBK010000005">
    <property type="protein sequence ID" value="KAG7603951.1"/>
    <property type="molecule type" value="Genomic_DNA"/>
</dbReference>
<keyword evidence="2" id="KW-1185">Reference proteome</keyword>
<dbReference type="AlphaFoldDB" id="A0A8T2DA89"/>
<organism evidence="1 2">
    <name type="scientific">Arabidopsis thaliana x Arabidopsis arenosa</name>
    <dbReference type="NCBI Taxonomy" id="1240361"/>
    <lineage>
        <taxon>Eukaryota</taxon>
        <taxon>Viridiplantae</taxon>
        <taxon>Streptophyta</taxon>
        <taxon>Embryophyta</taxon>
        <taxon>Tracheophyta</taxon>
        <taxon>Spermatophyta</taxon>
        <taxon>Magnoliopsida</taxon>
        <taxon>eudicotyledons</taxon>
        <taxon>Gunneridae</taxon>
        <taxon>Pentapetalae</taxon>
        <taxon>rosids</taxon>
        <taxon>malvids</taxon>
        <taxon>Brassicales</taxon>
        <taxon>Brassicaceae</taxon>
        <taxon>Camelineae</taxon>
        <taxon>Arabidopsis</taxon>
    </lineage>
</organism>
<evidence type="ECO:0000313" key="1">
    <source>
        <dbReference type="EMBL" id="KAG7603951.1"/>
    </source>
</evidence>
<name>A0A8T2DA89_9BRAS</name>
<protein>
    <submittedName>
        <fullName evidence="1">Uncharacterized protein</fullName>
    </submittedName>
</protein>
<dbReference type="Proteomes" id="UP000694240">
    <property type="component" value="Chromosome 5"/>
</dbReference>
<evidence type="ECO:0000313" key="2">
    <source>
        <dbReference type="Proteomes" id="UP000694240"/>
    </source>
</evidence>
<reference evidence="1 2" key="1">
    <citation type="submission" date="2020-12" db="EMBL/GenBank/DDBJ databases">
        <title>Concerted genomic and epigenomic changes stabilize Arabidopsis allopolyploids.</title>
        <authorList>
            <person name="Chen Z."/>
        </authorList>
    </citation>
    <scope>NUCLEOTIDE SEQUENCE [LARGE SCALE GENOMIC DNA]</scope>
    <source>
        <strain evidence="1">Allo738</strain>
        <tissue evidence="1">Leaf</tissue>
    </source>
</reference>
<proteinExistence type="predicted"/>
<comment type="caution">
    <text evidence="1">The sequence shown here is derived from an EMBL/GenBank/DDBJ whole genome shotgun (WGS) entry which is preliminary data.</text>
</comment>
<feature type="non-terminal residue" evidence="1">
    <location>
        <position position="50"/>
    </location>
</feature>
<gene>
    <name evidence="1" type="ORF">ISN45_At05g030280</name>
</gene>